<name>A0A432ZQY4_9GAMM</name>
<reference evidence="2 3" key="1">
    <citation type="journal article" date="2011" name="Front. Microbiol.">
        <title>Genomic signatures of strain selection and enhancement in Bacillus atrophaeus var. globigii, a historical biowarfare simulant.</title>
        <authorList>
            <person name="Gibbons H.S."/>
            <person name="Broomall S.M."/>
            <person name="McNew L.A."/>
            <person name="Daligault H."/>
            <person name="Chapman C."/>
            <person name="Bruce D."/>
            <person name="Karavis M."/>
            <person name="Krepps M."/>
            <person name="McGregor P.A."/>
            <person name="Hong C."/>
            <person name="Park K.H."/>
            <person name="Akmal A."/>
            <person name="Feldman A."/>
            <person name="Lin J.S."/>
            <person name="Chang W.E."/>
            <person name="Higgs B.W."/>
            <person name="Demirev P."/>
            <person name="Lindquist J."/>
            <person name="Liem A."/>
            <person name="Fochler E."/>
            <person name="Read T.D."/>
            <person name="Tapia R."/>
            <person name="Johnson S."/>
            <person name="Bishop-Lilly K.A."/>
            <person name="Detter C."/>
            <person name="Han C."/>
            <person name="Sozhamannan S."/>
            <person name="Rosenzweig C.N."/>
            <person name="Skowronski E.W."/>
        </authorList>
    </citation>
    <scope>NUCLEOTIDE SEQUENCE [LARGE SCALE GENOMIC DNA]</scope>
    <source>
        <strain evidence="2 3">CC-PW-9</strain>
    </source>
</reference>
<dbReference type="EMBL" id="PIQH01000005">
    <property type="protein sequence ID" value="RUO80324.1"/>
    <property type="molecule type" value="Genomic_DNA"/>
</dbReference>
<protein>
    <submittedName>
        <fullName evidence="2">DUF3545 domain-containing protein</fullName>
    </submittedName>
</protein>
<organism evidence="2 3">
    <name type="scientific">Idiomarina tyrosinivorans</name>
    <dbReference type="NCBI Taxonomy" id="1445662"/>
    <lineage>
        <taxon>Bacteria</taxon>
        <taxon>Pseudomonadati</taxon>
        <taxon>Pseudomonadota</taxon>
        <taxon>Gammaproteobacteria</taxon>
        <taxon>Alteromonadales</taxon>
        <taxon>Idiomarinaceae</taxon>
        <taxon>Idiomarina</taxon>
    </lineage>
</organism>
<dbReference type="Pfam" id="PF12065">
    <property type="entry name" value="DUF3545"/>
    <property type="match status" value="1"/>
</dbReference>
<proteinExistence type="predicted"/>
<accession>A0A432ZQY4</accession>
<comment type="caution">
    <text evidence="2">The sequence shown here is derived from an EMBL/GenBank/DDBJ whole genome shotgun (WGS) entry which is preliminary data.</text>
</comment>
<feature type="region of interest" description="Disordered" evidence="1">
    <location>
        <begin position="1"/>
        <end position="22"/>
    </location>
</feature>
<sequence>MDHSEELKSVNEKSTKGRASKRKWREIETIKEKYRLRQELAEMDMAFEDDLDDFDF</sequence>
<dbReference type="RefSeq" id="WP_126841821.1">
    <property type="nucleotide sequence ID" value="NZ_PIQH01000005.1"/>
</dbReference>
<evidence type="ECO:0000313" key="2">
    <source>
        <dbReference type="EMBL" id="RUO80324.1"/>
    </source>
</evidence>
<gene>
    <name evidence="2" type="ORF">CWI84_06750</name>
</gene>
<dbReference type="InterPro" id="IPR021932">
    <property type="entry name" value="DUF3545"/>
</dbReference>
<feature type="compositionally biased region" description="Basic and acidic residues" evidence="1">
    <location>
        <begin position="1"/>
        <end position="15"/>
    </location>
</feature>
<evidence type="ECO:0000313" key="3">
    <source>
        <dbReference type="Proteomes" id="UP000287996"/>
    </source>
</evidence>
<keyword evidence="3" id="KW-1185">Reference proteome</keyword>
<dbReference type="Proteomes" id="UP000287996">
    <property type="component" value="Unassembled WGS sequence"/>
</dbReference>
<dbReference type="OrthoDB" id="5918741at2"/>
<dbReference type="AlphaFoldDB" id="A0A432ZQY4"/>
<evidence type="ECO:0000256" key="1">
    <source>
        <dbReference type="SAM" id="MobiDB-lite"/>
    </source>
</evidence>